<keyword evidence="12" id="KW-1185">Reference proteome</keyword>
<dbReference type="VEuPathDB" id="VectorBase:AALFPA_069050"/>
<dbReference type="VEuPathDB" id="VectorBase:AALC636_017395"/>
<dbReference type="PANTHER" id="PTHR22768">
    <property type="entry name" value="DNA REPLICATION COMPLEX GINS PROTEIN PSF3"/>
    <property type="match status" value="1"/>
</dbReference>
<reference evidence="10" key="1">
    <citation type="journal article" date="2014" name="PLoS Negl. Trop. Dis.">
        <title>Identification and characterization of seminal fluid proteins in the Asian tiger mosquito, Aedes albopictus.</title>
        <authorList>
            <person name="Boes K.E."/>
            <person name="Ribeiro J.M."/>
            <person name="Wong A."/>
            <person name="Harrington L.C."/>
            <person name="Wolfner M.F."/>
            <person name="Sirot L.K."/>
        </authorList>
    </citation>
    <scope>NUCLEOTIDE SEQUENCE</scope>
    <source>
        <tissue evidence="10">Reproductive organs</tissue>
    </source>
</reference>
<keyword evidence="3 6" id="KW-0235">DNA replication</keyword>
<evidence type="ECO:0000256" key="4">
    <source>
        <dbReference type="ARBA" id="ARBA00023242"/>
    </source>
</evidence>
<evidence type="ECO:0000259" key="8">
    <source>
        <dbReference type="Pfam" id="PF05916"/>
    </source>
</evidence>
<comment type="subcellular location">
    <subcellularLocation>
        <location evidence="1 6">Nucleus</location>
    </subcellularLocation>
</comment>
<dbReference type="PANTHER" id="PTHR22768:SF0">
    <property type="entry name" value="DNA REPLICATION COMPLEX GINS PROTEIN PSF3"/>
    <property type="match status" value="1"/>
</dbReference>
<feature type="region of interest" description="Disordered" evidence="7">
    <location>
        <begin position="191"/>
        <end position="212"/>
    </location>
</feature>
<protein>
    <recommendedName>
        <fullName evidence="6">DNA replication complex GINS protein PSF3</fullName>
    </recommendedName>
</protein>
<dbReference type="GO" id="GO:1902975">
    <property type="term" value="P:mitotic DNA replication initiation"/>
    <property type="evidence" value="ECO:0007669"/>
    <property type="project" value="TreeGrafter"/>
</dbReference>
<accession>A0A023EJQ3</accession>
<evidence type="ECO:0000259" key="9">
    <source>
        <dbReference type="Pfam" id="PF22466"/>
    </source>
</evidence>
<evidence type="ECO:0000313" key="10">
    <source>
        <dbReference type="EMBL" id="JAC09277.1"/>
    </source>
</evidence>
<dbReference type="InterPro" id="IPR021151">
    <property type="entry name" value="GINS_A"/>
</dbReference>
<feature type="compositionally biased region" description="Low complexity" evidence="7">
    <location>
        <begin position="202"/>
        <end position="212"/>
    </location>
</feature>
<dbReference type="AlphaFoldDB" id="A0A023EJQ3"/>
<dbReference type="VEuPathDB" id="VectorBase:AALC636_022873"/>
<dbReference type="Proteomes" id="UP000069940">
    <property type="component" value="Unassembled WGS sequence"/>
</dbReference>
<evidence type="ECO:0000313" key="11">
    <source>
        <dbReference type="EnsemblMetazoa" id="AALFPA23_006769.P8892"/>
    </source>
</evidence>
<feature type="domain" description="DNA replication complex GINS protein PSF3 N-terminal" evidence="9">
    <location>
        <begin position="11"/>
        <end position="58"/>
    </location>
</feature>
<evidence type="ECO:0000256" key="1">
    <source>
        <dbReference type="ARBA" id="ARBA00004123"/>
    </source>
</evidence>
<dbReference type="EMBL" id="GAPW01004321">
    <property type="protein sequence ID" value="JAC09277.1"/>
    <property type="molecule type" value="mRNA"/>
</dbReference>
<organism evidence="10">
    <name type="scientific">Aedes albopictus</name>
    <name type="common">Asian tiger mosquito</name>
    <name type="synonym">Stegomyia albopicta</name>
    <dbReference type="NCBI Taxonomy" id="7160"/>
    <lineage>
        <taxon>Eukaryota</taxon>
        <taxon>Metazoa</taxon>
        <taxon>Ecdysozoa</taxon>
        <taxon>Arthropoda</taxon>
        <taxon>Hexapoda</taxon>
        <taxon>Insecta</taxon>
        <taxon>Pterygota</taxon>
        <taxon>Neoptera</taxon>
        <taxon>Endopterygota</taxon>
        <taxon>Diptera</taxon>
        <taxon>Nematocera</taxon>
        <taxon>Culicoidea</taxon>
        <taxon>Culicidae</taxon>
        <taxon>Culicinae</taxon>
        <taxon>Aedini</taxon>
        <taxon>Aedes</taxon>
        <taxon>Stegomyia</taxon>
    </lineage>
</organism>
<evidence type="ECO:0000256" key="2">
    <source>
        <dbReference type="ARBA" id="ARBA00006343"/>
    </source>
</evidence>
<dbReference type="GO" id="GO:0000811">
    <property type="term" value="C:GINS complex"/>
    <property type="evidence" value="ECO:0007669"/>
    <property type="project" value="UniProtKB-UniRule"/>
</dbReference>
<dbReference type="Pfam" id="PF22466">
    <property type="entry name" value="PSF3_N"/>
    <property type="match status" value="1"/>
</dbReference>
<dbReference type="EnsemblMetazoa" id="AALFPA23_006769.R8892">
    <property type="protein sequence ID" value="AALFPA23_006769.P8892"/>
    <property type="gene ID" value="AALFPA23_006769"/>
</dbReference>
<sequence>MNKSSYYPNYYSIDDVMATQERIPCRTQQELFQMGFLDSSSEKTGNLMPNQQLELPLWYLMNLDDRSRYYSIIVPEIFTPAYKEIYKADASYVELGKLNKFYYELGLYLCKFGTGDDLADMLFTTAQERVKGIKDMCNNVSSENLMDNKKLDHLERMLYEEGSRTHRKFSDWLQEKSVNIKSTELVTNHRKRKRDLLEGEEGSSQSSQRMST</sequence>
<dbReference type="Pfam" id="PF05916">
    <property type="entry name" value="Sld5"/>
    <property type="match status" value="1"/>
</dbReference>
<dbReference type="CDD" id="cd11713">
    <property type="entry name" value="GINS_A_psf3"/>
    <property type="match status" value="1"/>
</dbReference>
<name>A0A023EJQ3_AEDAL</name>
<reference evidence="12" key="2">
    <citation type="journal article" date="2015" name="Proc. Natl. Acad. Sci. U.S.A.">
        <title>Genome sequence of the Asian Tiger mosquito, Aedes albopictus, reveals insights into its biology, genetics, and evolution.</title>
        <authorList>
            <person name="Chen X.G."/>
            <person name="Jiang X."/>
            <person name="Gu J."/>
            <person name="Xu M."/>
            <person name="Wu Y."/>
            <person name="Deng Y."/>
            <person name="Zhang C."/>
            <person name="Bonizzoni M."/>
            <person name="Dermauw W."/>
            <person name="Vontas J."/>
            <person name="Armbruster P."/>
            <person name="Huang X."/>
            <person name="Yang Y."/>
            <person name="Zhang H."/>
            <person name="He W."/>
            <person name="Peng H."/>
            <person name="Liu Y."/>
            <person name="Wu K."/>
            <person name="Chen J."/>
            <person name="Lirakis M."/>
            <person name="Topalis P."/>
            <person name="Van Leeuwen T."/>
            <person name="Hall A.B."/>
            <person name="Jiang X."/>
            <person name="Thorpe C."/>
            <person name="Mueller R.L."/>
            <person name="Sun C."/>
            <person name="Waterhouse R.M."/>
            <person name="Yan G."/>
            <person name="Tu Z.J."/>
            <person name="Fang X."/>
            <person name="James A.A."/>
        </authorList>
    </citation>
    <scope>NUCLEOTIDE SEQUENCE [LARGE SCALE GENOMIC DNA]</scope>
    <source>
        <strain evidence="12">Foshan</strain>
    </source>
</reference>
<dbReference type="InterPro" id="IPR038437">
    <property type="entry name" value="GINS_Psf3_sf"/>
</dbReference>
<evidence type="ECO:0000256" key="7">
    <source>
        <dbReference type="SAM" id="MobiDB-lite"/>
    </source>
</evidence>
<dbReference type="VEuPathDB" id="VectorBase:AALFPA_055039"/>
<evidence type="ECO:0000256" key="3">
    <source>
        <dbReference type="ARBA" id="ARBA00022705"/>
    </source>
</evidence>
<proteinExistence type="evidence at transcript level"/>
<dbReference type="CDD" id="cd21693">
    <property type="entry name" value="GINS_B_Psf3"/>
    <property type="match status" value="1"/>
</dbReference>
<reference evidence="11" key="3">
    <citation type="submission" date="2025-05" db="UniProtKB">
        <authorList>
            <consortium name="EnsemblMetazoa"/>
        </authorList>
    </citation>
    <scope>IDENTIFICATION</scope>
    <source>
        <strain evidence="11">Foshan</strain>
    </source>
</reference>
<comment type="similarity">
    <text evidence="2 6">Belongs to the GINS3/PSF3 family.</text>
</comment>
<dbReference type="Gene3D" id="1.20.58.2050">
    <property type="match status" value="1"/>
</dbReference>
<evidence type="ECO:0000313" key="12">
    <source>
        <dbReference type="Proteomes" id="UP000069940"/>
    </source>
</evidence>
<evidence type="ECO:0000256" key="5">
    <source>
        <dbReference type="ARBA" id="ARBA00045258"/>
    </source>
</evidence>
<comment type="subunit">
    <text evidence="6">Component of the GINS complex.</text>
</comment>
<dbReference type="InterPro" id="IPR010492">
    <property type="entry name" value="GINS_Psf3"/>
</dbReference>
<dbReference type="OMA" id="WYCLTIE"/>
<dbReference type="SUPFAM" id="SSF160059">
    <property type="entry name" value="PriA/YqbF domain"/>
    <property type="match status" value="1"/>
</dbReference>
<dbReference type="OrthoDB" id="10251744at2759"/>
<feature type="domain" description="GINS subunit" evidence="8">
    <location>
        <begin position="78"/>
        <end position="173"/>
    </location>
</feature>
<dbReference type="VEuPathDB" id="VectorBase:AALF003410"/>
<evidence type="ECO:0000256" key="6">
    <source>
        <dbReference type="RuleBase" id="RU367161"/>
    </source>
</evidence>
<dbReference type="InterPro" id="IPR055221">
    <property type="entry name" value="PSF3_N"/>
</dbReference>
<dbReference type="STRING" id="7160.A0A023EJQ3"/>
<comment type="function">
    <text evidence="5">Required for correct functioning of the GINS complex, a complex that plays an essential role in the initiation of DNA replication, and progression of DNA replication forks. GINS complex is a core component of CDC45-MCM-GINS (CMG) helicase, the molecular machine that unwinds template DNA during replication, and around which the replisome is built.</text>
</comment>
<dbReference type="InterPro" id="IPR036224">
    <property type="entry name" value="GINS_bundle-like_dom_sf"/>
</dbReference>
<keyword evidence="4 6" id="KW-0539">Nucleus</keyword>
<dbReference type="SUPFAM" id="SSF158573">
    <property type="entry name" value="GINS helical bundle-like"/>
    <property type="match status" value="1"/>
</dbReference>
<comment type="function">
    <text evidence="6">The GINS complex plays an essential role in the initiation of DNA replication.</text>
</comment>